<dbReference type="InterPro" id="IPR035994">
    <property type="entry name" value="Nucleoside_phosphorylase_sf"/>
</dbReference>
<evidence type="ECO:0000313" key="2">
    <source>
        <dbReference type="Proteomes" id="UP000770015"/>
    </source>
</evidence>
<name>A0A9P9AC27_9PEZI</name>
<protein>
    <recommendedName>
        <fullName evidence="3">Nucleoside phosphorylase domain-containing protein</fullName>
    </recommendedName>
</protein>
<organism evidence="1 2">
    <name type="scientific">Plectosphaerella plurivora</name>
    <dbReference type="NCBI Taxonomy" id="936078"/>
    <lineage>
        <taxon>Eukaryota</taxon>
        <taxon>Fungi</taxon>
        <taxon>Dikarya</taxon>
        <taxon>Ascomycota</taxon>
        <taxon>Pezizomycotina</taxon>
        <taxon>Sordariomycetes</taxon>
        <taxon>Hypocreomycetidae</taxon>
        <taxon>Glomerellales</taxon>
        <taxon>Plectosphaerellaceae</taxon>
        <taxon>Plectosphaerella</taxon>
    </lineage>
</organism>
<dbReference type="OrthoDB" id="626167at2759"/>
<dbReference type="InterPro" id="IPR027417">
    <property type="entry name" value="P-loop_NTPase"/>
</dbReference>
<dbReference type="AlphaFoldDB" id="A0A9P9AC27"/>
<keyword evidence="2" id="KW-1185">Reference proteome</keyword>
<gene>
    <name evidence="1" type="ORF">F5X68DRAFT_240037</name>
</gene>
<dbReference type="GO" id="GO:0003824">
    <property type="term" value="F:catalytic activity"/>
    <property type="evidence" value="ECO:0007669"/>
    <property type="project" value="InterPro"/>
</dbReference>
<sequence>MQQLNPADYHVAWIAPPEIEYAAAIQMLDEWHNVATLASEFGNVTAAALTSEIRIRFPKIQLSLLVGIAAGLPLLPDRDIRLGDVLVAVPSQSDTGIVAYDTGKIGPGGYEKLATLAQPAPLVRSVVTAVRGEWRGLHSKPGPGSKAKFQSYYDAIERKGNDTGHELPMTPRIWYGSIGAGEKLFKDVFKAFELRDTYNIIGLETEAYGAATGLGTGVIREVCNNYSNEYDNKMWQPYAAAMAAAYAKTLIVRVGNLNPDPEGPAARLHGQYIAAVFCDRLAALKYLACSETLIVARPGLQLLQTAAQTKQEQRAASTVNFDCATENLVQRKNLYESISKSFDSSNRVVLWGLGGVGKSRAAIEFAYQTAGEDPSRSIYWISAISASRFVDSAREISLQISKETLETVHKLSSPTHRRKVALGW</sequence>
<evidence type="ECO:0000313" key="1">
    <source>
        <dbReference type="EMBL" id="KAH6687475.1"/>
    </source>
</evidence>
<reference evidence="1" key="1">
    <citation type="journal article" date="2021" name="Nat. Commun.">
        <title>Genetic determinants of endophytism in the Arabidopsis root mycobiome.</title>
        <authorList>
            <person name="Mesny F."/>
            <person name="Miyauchi S."/>
            <person name="Thiergart T."/>
            <person name="Pickel B."/>
            <person name="Atanasova L."/>
            <person name="Karlsson M."/>
            <person name="Huettel B."/>
            <person name="Barry K.W."/>
            <person name="Haridas S."/>
            <person name="Chen C."/>
            <person name="Bauer D."/>
            <person name="Andreopoulos W."/>
            <person name="Pangilinan J."/>
            <person name="LaButti K."/>
            <person name="Riley R."/>
            <person name="Lipzen A."/>
            <person name="Clum A."/>
            <person name="Drula E."/>
            <person name="Henrissat B."/>
            <person name="Kohler A."/>
            <person name="Grigoriev I.V."/>
            <person name="Martin F.M."/>
            <person name="Hacquard S."/>
        </authorList>
    </citation>
    <scope>NUCLEOTIDE SEQUENCE</scope>
    <source>
        <strain evidence="1">MPI-SDFR-AT-0117</strain>
    </source>
</reference>
<comment type="caution">
    <text evidence="1">The sequence shown here is derived from an EMBL/GenBank/DDBJ whole genome shotgun (WGS) entry which is preliminary data.</text>
</comment>
<dbReference type="SUPFAM" id="SSF53167">
    <property type="entry name" value="Purine and uridine phosphorylases"/>
    <property type="match status" value="1"/>
</dbReference>
<dbReference type="Gene3D" id="3.40.50.300">
    <property type="entry name" value="P-loop containing nucleotide triphosphate hydrolases"/>
    <property type="match status" value="1"/>
</dbReference>
<dbReference type="GO" id="GO:0009116">
    <property type="term" value="P:nucleoside metabolic process"/>
    <property type="evidence" value="ECO:0007669"/>
    <property type="project" value="InterPro"/>
</dbReference>
<dbReference type="EMBL" id="JAGSXJ010000011">
    <property type="protein sequence ID" value="KAH6687475.1"/>
    <property type="molecule type" value="Genomic_DNA"/>
</dbReference>
<dbReference type="PANTHER" id="PTHR46082">
    <property type="entry name" value="ATP/GTP-BINDING PROTEIN-RELATED"/>
    <property type="match status" value="1"/>
</dbReference>
<dbReference type="PANTHER" id="PTHR46082:SF6">
    <property type="entry name" value="AAA+ ATPASE DOMAIN-CONTAINING PROTEIN-RELATED"/>
    <property type="match status" value="1"/>
</dbReference>
<dbReference type="InterPro" id="IPR053137">
    <property type="entry name" value="NLR-like"/>
</dbReference>
<dbReference type="Gene3D" id="3.40.50.1580">
    <property type="entry name" value="Nucleoside phosphorylase domain"/>
    <property type="match status" value="1"/>
</dbReference>
<dbReference type="Proteomes" id="UP000770015">
    <property type="component" value="Unassembled WGS sequence"/>
</dbReference>
<proteinExistence type="predicted"/>
<evidence type="ECO:0008006" key="3">
    <source>
        <dbReference type="Google" id="ProtNLM"/>
    </source>
</evidence>
<accession>A0A9P9AC27</accession>